<comment type="caution">
    <text evidence="2">The sequence shown here is derived from an EMBL/GenBank/DDBJ whole genome shotgun (WGS) entry which is preliminary data.</text>
</comment>
<proteinExistence type="predicted"/>
<organism evidence="2 3">
    <name type="scientific">Cardiocondyla obscurior</name>
    <dbReference type="NCBI Taxonomy" id="286306"/>
    <lineage>
        <taxon>Eukaryota</taxon>
        <taxon>Metazoa</taxon>
        <taxon>Ecdysozoa</taxon>
        <taxon>Arthropoda</taxon>
        <taxon>Hexapoda</taxon>
        <taxon>Insecta</taxon>
        <taxon>Pterygota</taxon>
        <taxon>Neoptera</taxon>
        <taxon>Endopterygota</taxon>
        <taxon>Hymenoptera</taxon>
        <taxon>Apocrita</taxon>
        <taxon>Aculeata</taxon>
        <taxon>Formicoidea</taxon>
        <taxon>Formicidae</taxon>
        <taxon>Myrmicinae</taxon>
        <taxon>Cardiocondyla</taxon>
    </lineage>
</organism>
<protein>
    <submittedName>
        <fullName evidence="2">Uncharacterized protein</fullName>
    </submittedName>
</protein>
<name>A0AAW2FK33_9HYME</name>
<gene>
    <name evidence="2" type="ORF">PUN28_010751</name>
</gene>
<evidence type="ECO:0000256" key="1">
    <source>
        <dbReference type="SAM" id="MobiDB-lite"/>
    </source>
</evidence>
<evidence type="ECO:0000313" key="3">
    <source>
        <dbReference type="Proteomes" id="UP001430953"/>
    </source>
</evidence>
<dbReference type="EMBL" id="JADYXP020000010">
    <property type="protein sequence ID" value="KAL0115435.1"/>
    <property type="molecule type" value="Genomic_DNA"/>
</dbReference>
<feature type="compositionally biased region" description="Basic and acidic residues" evidence="1">
    <location>
        <begin position="79"/>
        <end position="88"/>
    </location>
</feature>
<accession>A0AAW2FK33</accession>
<sequence length="96" mass="10756">MNNKFGNSLCKFVEYKVTQSRTTIIIALMGAASKHGMKEDGGFSHLSSFPQFCAVLSSFTGISRRYVRRRGKEKKKKKKENERAELSSHRGIAGSI</sequence>
<evidence type="ECO:0000313" key="2">
    <source>
        <dbReference type="EMBL" id="KAL0115435.1"/>
    </source>
</evidence>
<reference evidence="2 3" key="1">
    <citation type="submission" date="2023-03" db="EMBL/GenBank/DDBJ databases">
        <title>High recombination rates correlate with genetic variation in Cardiocondyla obscurior ants.</title>
        <authorList>
            <person name="Errbii M."/>
        </authorList>
    </citation>
    <scope>NUCLEOTIDE SEQUENCE [LARGE SCALE GENOMIC DNA]</scope>
    <source>
        <strain evidence="2">Alpha-2009</strain>
        <tissue evidence="2">Whole body</tissue>
    </source>
</reference>
<dbReference type="Proteomes" id="UP001430953">
    <property type="component" value="Unassembled WGS sequence"/>
</dbReference>
<keyword evidence="3" id="KW-1185">Reference proteome</keyword>
<feature type="compositionally biased region" description="Basic residues" evidence="1">
    <location>
        <begin position="68"/>
        <end position="78"/>
    </location>
</feature>
<feature type="region of interest" description="Disordered" evidence="1">
    <location>
        <begin position="68"/>
        <end position="96"/>
    </location>
</feature>
<dbReference type="AlphaFoldDB" id="A0AAW2FK33"/>